<dbReference type="AlphaFoldDB" id="A0AA89BSQ9"/>
<protein>
    <submittedName>
        <fullName evidence="1">Uncharacterized protein</fullName>
    </submittedName>
</protein>
<reference evidence="1" key="1">
    <citation type="submission" date="2019-08" db="EMBL/GenBank/DDBJ databases">
        <title>The improved chromosome-level genome for the pearl oyster Pinctada fucata martensii using PacBio sequencing and Hi-C.</title>
        <authorList>
            <person name="Zheng Z."/>
        </authorList>
    </citation>
    <scope>NUCLEOTIDE SEQUENCE</scope>
    <source>
        <strain evidence="1">ZZ-2019</strain>
        <tissue evidence="1">Adductor muscle</tissue>
    </source>
</reference>
<dbReference type="Proteomes" id="UP001186944">
    <property type="component" value="Unassembled WGS sequence"/>
</dbReference>
<name>A0AA89BSQ9_PINIB</name>
<dbReference type="EMBL" id="VSWD01000009">
    <property type="protein sequence ID" value="KAK3092905.1"/>
    <property type="molecule type" value="Genomic_DNA"/>
</dbReference>
<comment type="caution">
    <text evidence="1">The sequence shown here is derived from an EMBL/GenBank/DDBJ whole genome shotgun (WGS) entry which is preliminary data.</text>
</comment>
<gene>
    <name evidence="1" type="ORF">FSP39_008734</name>
</gene>
<organism evidence="1 2">
    <name type="scientific">Pinctada imbricata</name>
    <name type="common">Atlantic pearl-oyster</name>
    <name type="synonym">Pinctada martensii</name>
    <dbReference type="NCBI Taxonomy" id="66713"/>
    <lineage>
        <taxon>Eukaryota</taxon>
        <taxon>Metazoa</taxon>
        <taxon>Spiralia</taxon>
        <taxon>Lophotrochozoa</taxon>
        <taxon>Mollusca</taxon>
        <taxon>Bivalvia</taxon>
        <taxon>Autobranchia</taxon>
        <taxon>Pteriomorphia</taxon>
        <taxon>Pterioida</taxon>
        <taxon>Pterioidea</taxon>
        <taxon>Pteriidae</taxon>
        <taxon>Pinctada</taxon>
    </lineage>
</organism>
<evidence type="ECO:0000313" key="1">
    <source>
        <dbReference type="EMBL" id="KAK3092905.1"/>
    </source>
</evidence>
<evidence type="ECO:0000313" key="2">
    <source>
        <dbReference type="Proteomes" id="UP001186944"/>
    </source>
</evidence>
<accession>A0AA89BSQ9</accession>
<sequence>MPPASRRWADTQVTLMNGSTSVTWPPVNWKELSKDQRLLELEYVAMTLTRATSGHQPFVERAELLEEFNFLALPGTVPLSPKKI</sequence>
<keyword evidence="2" id="KW-1185">Reference proteome</keyword>
<proteinExistence type="predicted"/>